<sequence>IRNTNYMEKKGLNPLPVFHYNCPKEYLLQLIDKYDYIALGGLVPLAVKKKLLISWLDYCFSIIQHKTKVHGFGVNSKQILERYPFYSADSSSWLSMAKYGKSGFENKRTGKTINPLKTTEKEIEYWVNIEKYVTDLWAKKGAFIVQ</sequence>
<gene>
    <name evidence="1" type="ORF">METZ01_LOCUS354694</name>
</gene>
<dbReference type="EMBL" id="UINC01124590">
    <property type="protein sequence ID" value="SVD01840.1"/>
    <property type="molecule type" value="Genomic_DNA"/>
</dbReference>
<name>A0A382RWJ4_9ZZZZ</name>
<reference evidence="1" key="1">
    <citation type="submission" date="2018-05" db="EMBL/GenBank/DDBJ databases">
        <authorList>
            <person name="Lanie J.A."/>
            <person name="Ng W.-L."/>
            <person name="Kazmierczak K.M."/>
            <person name="Andrzejewski T.M."/>
            <person name="Davidsen T.M."/>
            <person name="Wayne K.J."/>
            <person name="Tettelin H."/>
            <person name="Glass J.I."/>
            <person name="Rusch D."/>
            <person name="Podicherti R."/>
            <person name="Tsui H.-C.T."/>
            <person name="Winkler M.E."/>
        </authorList>
    </citation>
    <scope>NUCLEOTIDE SEQUENCE</scope>
</reference>
<feature type="non-terminal residue" evidence="1">
    <location>
        <position position="1"/>
    </location>
</feature>
<dbReference type="AlphaFoldDB" id="A0A382RWJ4"/>
<accession>A0A382RWJ4</accession>
<protein>
    <submittedName>
        <fullName evidence="1">Uncharacterized protein</fullName>
    </submittedName>
</protein>
<evidence type="ECO:0000313" key="1">
    <source>
        <dbReference type="EMBL" id="SVD01840.1"/>
    </source>
</evidence>
<organism evidence="1">
    <name type="scientific">marine metagenome</name>
    <dbReference type="NCBI Taxonomy" id="408172"/>
    <lineage>
        <taxon>unclassified sequences</taxon>
        <taxon>metagenomes</taxon>
        <taxon>ecological metagenomes</taxon>
    </lineage>
</organism>
<proteinExistence type="predicted"/>